<gene>
    <name evidence="1" type="ORF">EYD46_06170</name>
</gene>
<name>A0A4Q9FQZ2_9FLAO</name>
<evidence type="ECO:0000313" key="1">
    <source>
        <dbReference type="EMBL" id="TBN17891.1"/>
    </source>
</evidence>
<dbReference type="RefSeq" id="WP_130936181.1">
    <property type="nucleotide sequence ID" value="NZ_BMEE01000001.1"/>
</dbReference>
<dbReference type="AlphaFoldDB" id="A0A4Q9FQZ2"/>
<sequence length="235" mass="27435">MRLKVIVCLMLIFRVGYSQNDSLKIKDLFLKSQQLYSSKKAYQIDATYKVYNSLKSENPSESYKSIIIKNGNDYYSKIHNTEFIQIGNRSLKMNHDEKALLLAKRQSQTNGLELINNMLSILPYFKSYDVTETDNMIVCKFVAPDITQLPFTKVLIYFNKEDYSMKEQILYLSNAMPYEEKGKTVYGNPRLEISMSKFKPYVETGKCKLDSYIKQNKNENILSDKYANYQLISKL</sequence>
<proteinExistence type="predicted"/>
<reference evidence="1 2" key="1">
    <citation type="journal article" date="2015" name="Int. J. Syst. Evol. Microbiol.">
        <title>Hyunsoonleella pacifica sp. nov., isolated from seawater of South Pacific Gyre.</title>
        <authorList>
            <person name="Gao X."/>
            <person name="Zhang Z."/>
            <person name="Dai X."/>
            <person name="Zhang X.H."/>
        </authorList>
    </citation>
    <scope>NUCLEOTIDE SEQUENCE [LARGE SCALE GENOMIC DNA]</scope>
    <source>
        <strain evidence="1 2">SW033</strain>
    </source>
</reference>
<dbReference type="Proteomes" id="UP000292372">
    <property type="component" value="Unassembled WGS sequence"/>
</dbReference>
<organism evidence="1 2">
    <name type="scientific">Hyunsoonleella pacifica</name>
    <dbReference type="NCBI Taxonomy" id="1080224"/>
    <lineage>
        <taxon>Bacteria</taxon>
        <taxon>Pseudomonadati</taxon>
        <taxon>Bacteroidota</taxon>
        <taxon>Flavobacteriia</taxon>
        <taxon>Flavobacteriales</taxon>
        <taxon>Flavobacteriaceae</taxon>
    </lineage>
</organism>
<comment type="caution">
    <text evidence="1">The sequence shown here is derived from an EMBL/GenBank/DDBJ whole genome shotgun (WGS) entry which is preliminary data.</text>
</comment>
<accession>A0A4Q9FQZ2</accession>
<keyword evidence="2" id="KW-1185">Reference proteome</keyword>
<dbReference type="OrthoDB" id="1160485at2"/>
<dbReference type="EMBL" id="SIRS01000002">
    <property type="protein sequence ID" value="TBN17891.1"/>
    <property type="molecule type" value="Genomic_DNA"/>
</dbReference>
<evidence type="ECO:0000313" key="2">
    <source>
        <dbReference type="Proteomes" id="UP000292372"/>
    </source>
</evidence>
<protein>
    <submittedName>
        <fullName evidence="1">Uncharacterized protein</fullName>
    </submittedName>
</protein>